<evidence type="ECO:0000256" key="11">
    <source>
        <dbReference type="SAM" id="MobiDB-lite"/>
    </source>
</evidence>
<comment type="subcellular location">
    <subcellularLocation>
        <location evidence="1 10">Membrane</location>
        <topology evidence="1 10">Multi-pass membrane protein</topology>
    </subcellularLocation>
</comment>
<name>A0AAW0U060_SCYPA</name>
<evidence type="ECO:0000256" key="5">
    <source>
        <dbReference type="ARBA" id="ARBA00022856"/>
    </source>
</evidence>
<feature type="transmembrane region" description="Helical" evidence="12">
    <location>
        <begin position="246"/>
        <end position="269"/>
    </location>
</feature>
<feature type="transmembrane region" description="Helical" evidence="12">
    <location>
        <begin position="172"/>
        <end position="192"/>
    </location>
</feature>
<dbReference type="FunFam" id="1.20.1250.20:FF:000049">
    <property type="entry name" value="Solute carrier family 15 member 2"/>
    <property type="match status" value="1"/>
</dbReference>
<keyword evidence="3 10" id="KW-0813">Transport</keyword>
<dbReference type="Gene3D" id="1.20.1250.20">
    <property type="entry name" value="MFS general substrate transporter like domains"/>
    <property type="match status" value="2"/>
</dbReference>
<dbReference type="InterPro" id="IPR000109">
    <property type="entry name" value="POT_fam"/>
</dbReference>
<dbReference type="GO" id="GO:0015031">
    <property type="term" value="P:protein transport"/>
    <property type="evidence" value="ECO:0007669"/>
    <property type="project" value="UniProtKB-KW"/>
</dbReference>
<feature type="transmembrane region" description="Helical" evidence="12">
    <location>
        <begin position="325"/>
        <end position="343"/>
    </location>
</feature>
<reference evidence="13 14" key="1">
    <citation type="submission" date="2023-03" db="EMBL/GenBank/DDBJ databases">
        <title>High-quality genome of Scylla paramamosain provides insights in environmental adaptation.</title>
        <authorList>
            <person name="Zhang L."/>
        </authorList>
    </citation>
    <scope>NUCLEOTIDE SEQUENCE [LARGE SCALE GENOMIC DNA]</scope>
    <source>
        <strain evidence="13">LZ_2023a</strain>
        <tissue evidence="13">Muscle</tissue>
    </source>
</reference>
<evidence type="ECO:0000256" key="12">
    <source>
        <dbReference type="SAM" id="Phobius"/>
    </source>
</evidence>
<keyword evidence="14" id="KW-1185">Reference proteome</keyword>
<feature type="transmembrane region" description="Helical" evidence="12">
    <location>
        <begin position="658"/>
        <end position="682"/>
    </location>
</feature>
<dbReference type="InterPro" id="IPR036259">
    <property type="entry name" value="MFS_trans_sf"/>
</dbReference>
<dbReference type="PROSITE" id="PS01023">
    <property type="entry name" value="PTR2_2"/>
    <property type="match status" value="1"/>
</dbReference>
<evidence type="ECO:0000256" key="6">
    <source>
        <dbReference type="ARBA" id="ARBA00022927"/>
    </source>
</evidence>
<keyword evidence="7 12" id="KW-1133">Transmembrane helix</keyword>
<dbReference type="GO" id="GO:0022857">
    <property type="term" value="F:transmembrane transporter activity"/>
    <property type="evidence" value="ECO:0007669"/>
    <property type="project" value="InterPro"/>
</dbReference>
<dbReference type="CDD" id="cd17347">
    <property type="entry name" value="MFS_SLC15A1_2_like"/>
    <property type="match status" value="1"/>
</dbReference>
<evidence type="ECO:0000256" key="4">
    <source>
        <dbReference type="ARBA" id="ARBA00022692"/>
    </source>
</evidence>
<evidence type="ECO:0000256" key="2">
    <source>
        <dbReference type="ARBA" id="ARBA00005982"/>
    </source>
</evidence>
<protein>
    <recommendedName>
        <fullName evidence="9">Oligopeptide transporter 1</fullName>
    </recommendedName>
</protein>
<evidence type="ECO:0000313" key="13">
    <source>
        <dbReference type="EMBL" id="KAK8393424.1"/>
    </source>
</evidence>
<proteinExistence type="inferred from homology"/>
<keyword evidence="8 12" id="KW-0472">Membrane</keyword>
<dbReference type="Pfam" id="PF00854">
    <property type="entry name" value="PTR2"/>
    <property type="match status" value="2"/>
</dbReference>
<dbReference type="Proteomes" id="UP001487740">
    <property type="component" value="Unassembled WGS sequence"/>
</dbReference>
<organism evidence="13 14">
    <name type="scientific">Scylla paramamosain</name>
    <name type="common">Mud crab</name>
    <dbReference type="NCBI Taxonomy" id="85552"/>
    <lineage>
        <taxon>Eukaryota</taxon>
        <taxon>Metazoa</taxon>
        <taxon>Ecdysozoa</taxon>
        <taxon>Arthropoda</taxon>
        <taxon>Crustacea</taxon>
        <taxon>Multicrustacea</taxon>
        <taxon>Malacostraca</taxon>
        <taxon>Eumalacostraca</taxon>
        <taxon>Eucarida</taxon>
        <taxon>Decapoda</taxon>
        <taxon>Pleocyemata</taxon>
        <taxon>Brachyura</taxon>
        <taxon>Eubrachyura</taxon>
        <taxon>Portunoidea</taxon>
        <taxon>Portunidae</taxon>
        <taxon>Portuninae</taxon>
        <taxon>Scylla</taxon>
    </lineage>
</organism>
<evidence type="ECO:0000313" key="14">
    <source>
        <dbReference type="Proteomes" id="UP001487740"/>
    </source>
</evidence>
<dbReference type="GO" id="GO:0006857">
    <property type="term" value="P:oligopeptide transport"/>
    <property type="evidence" value="ECO:0007669"/>
    <property type="project" value="InterPro"/>
</dbReference>
<dbReference type="PANTHER" id="PTHR11654">
    <property type="entry name" value="OLIGOPEPTIDE TRANSPORTER-RELATED"/>
    <property type="match status" value="1"/>
</dbReference>
<feature type="region of interest" description="Disordered" evidence="11">
    <location>
        <begin position="759"/>
        <end position="781"/>
    </location>
</feature>
<feature type="transmembrane region" description="Helical" evidence="12">
    <location>
        <begin position="373"/>
        <end position="396"/>
    </location>
</feature>
<feature type="transmembrane region" description="Helical" evidence="12">
    <location>
        <begin position="111"/>
        <end position="129"/>
    </location>
</feature>
<evidence type="ECO:0000256" key="9">
    <source>
        <dbReference type="ARBA" id="ARBA00078114"/>
    </source>
</evidence>
<gene>
    <name evidence="13" type="ORF">O3P69_013424</name>
</gene>
<evidence type="ECO:0000256" key="1">
    <source>
        <dbReference type="ARBA" id="ARBA00004141"/>
    </source>
</evidence>
<sequence length="781" mass="88490">MYRPLLESEGVFEEWDLASSEYEENDHEDEDTEEEMWNIYNIKESTKLLGNEEKKYSDAEQSTEEKVKYPKSVFFIVGNEFCERFSYYGMKAILILYLHNQLKFSEDTSTVIYHVWAMLCYFTPILGAIIADSWLGRFKTIFYISIIYVLGNAVLSISAVSPIFTDLTIEKVITFLGLLLIALGTGGIKPCVSAFGGDQFVLPQQEKQLTQFFFVFYFSINAGSLLSTFITPILRDDVQCFGDDCYSLAFGVPAILMFIALLILVLGYVARLYKIVPPQGTILKEVSGCIREALRKKRKTHVRKKHWLDHAKEKYGEELVADVKVLLKVLVLYIPLPFFWALFDQQGSRWTFQATRMDGTIGSWTLKPDQMQVVNPLLILLMIPLFDRVVYPLLGYCNLLKRQLPRMFTGGVLAGVAFIVSGCLELQLEQTYPTAISSGHSRVTLINTLPCKVIATPSWADDTISMTQYQYDQSKDISIRSENEMLLNEFKVEVNFTAGNCGNIVGKADPYKIILQEKTAHVVLITADGNASGIVVNVDPPDDIEKSSSGLPKLRMLYNVEVDKIDSQVFLDGDIENYKFNFTNINSTKGFVVSGTEYQEVEPDSYDIFLADKLLGKIDVKLGGVYDFLVQRNLSSDNQETYQDIGLFVVTEPNSIHMLWLIPQYFIITASEIMFSITGLEFSFTQAPVSMKSVLQAAWLLTVSFGNLIVVIIAEAKFFERQSMEFFLFAALMFVDMVLFAFLAVRYKYVDEIKAENDSTKEIPKDSGKVNEAFSKDETKL</sequence>
<evidence type="ECO:0000256" key="10">
    <source>
        <dbReference type="RuleBase" id="RU003755"/>
    </source>
</evidence>
<keyword evidence="5" id="KW-0571">Peptide transport</keyword>
<dbReference type="PROSITE" id="PS01022">
    <property type="entry name" value="PTR2_1"/>
    <property type="match status" value="1"/>
</dbReference>
<keyword evidence="4 10" id="KW-0812">Transmembrane</keyword>
<dbReference type="InterPro" id="IPR018456">
    <property type="entry name" value="PTR2_symporter_CS"/>
</dbReference>
<feature type="transmembrane region" description="Helical" evidence="12">
    <location>
        <begin position="212"/>
        <end position="234"/>
    </location>
</feature>
<accession>A0AAW0U060</accession>
<comment type="similarity">
    <text evidence="2 10">Belongs to the major facilitator superfamily. Proton-dependent oligopeptide transporter (POT/PTR) (TC 2.A.17) family.</text>
</comment>
<feature type="transmembrane region" description="Helical" evidence="12">
    <location>
        <begin position="141"/>
        <end position="160"/>
    </location>
</feature>
<dbReference type="SUPFAM" id="SSF103473">
    <property type="entry name" value="MFS general substrate transporter"/>
    <property type="match status" value="1"/>
</dbReference>
<evidence type="ECO:0000256" key="8">
    <source>
        <dbReference type="ARBA" id="ARBA00023136"/>
    </source>
</evidence>
<comment type="caution">
    <text evidence="13">The sequence shown here is derived from an EMBL/GenBank/DDBJ whole genome shotgun (WGS) entry which is preliminary data.</text>
</comment>
<feature type="transmembrane region" description="Helical" evidence="12">
    <location>
        <begin position="726"/>
        <end position="745"/>
    </location>
</feature>
<dbReference type="FunFam" id="1.20.1250.20:FF:000379">
    <property type="entry name" value="Uncharacterized protein, isoform A"/>
    <property type="match status" value="1"/>
</dbReference>
<dbReference type="AlphaFoldDB" id="A0AAW0U060"/>
<feature type="transmembrane region" description="Helical" evidence="12">
    <location>
        <begin position="694"/>
        <end position="714"/>
    </location>
</feature>
<dbReference type="GO" id="GO:0016020">
    <property type="term" value="C:membrane"/>
    <property type="evidence" value="ECO:0007669"/>
    <property type="project" value="UniProtKB-SubCell"/>
</dbReference>
<evidence type="ECO:0000256" key="7">
    <source>
        <dbReference type="ARBA" id="ARBA00022989"/>
    </source>
</evidence>
<keyword evidence="6" id="KW-0653">Protein transport</keyword>
<dbReference type="EMBL" id="JARAKH010000021">
    <property type="protein sequence ID" value="KAK8393424.1"/>
    <property type="molecule type" value="Genomic_DNA"/>
</dbReference>
<evidence type="ECO:0000256" key="3">
    <source>
        <dbReference type="ARBA" id="ARBA00022448"/>
    </source>
</evidence>